<protein>
    <submittedName>
        <fullName evidence="1">Uncharacterized protein</fullName>
    </submittedName>
</protein>
<dbReference type="EMBL" id="JAOCAP010000003">
    <property type="protein sequence ID" value="MDH1318594.1"/>
    <property type="molecule type" value="Genomic_DNA"/>
</dbReference>
<name>A0AA42PPU0_9ENTR</name>
<dbReference type="RefSeq" id="WP_280028500.1">
    <property type="nucleotide sequence ID" value="NZ_JAOCAP010000003.1"/>
</dbReference>
<evidence type="ECO:0000313" key="1">
    <source>
        <dbReference type="EMBL" id="MDH1318594.1"/>
    </source>
</evidence>
<evidence type="ECO:0000313" key="2">
    <source>
        <dbReference type="Proteomes" id="UP001158416"/>
    </source>
</evidence>
<accession>A0AA42PPU0</accession>
<organism evidence="1 2">
    <name type="scientific">Enterobacter bugandensis</name>
    <dbReference type="NCBI Taxonomy" id="881260"/>
    <lineage>
        <taxon>Bacteria</taxon>
        <taxon>Pseudomonadati</taxon>
        <taxon>Pseudomonadota</taxon>
        <taxon>Gammaproteobacteria</taxon>
        <taxon>Enterobacterales</taxon>
        <taxon>Enterobacteriaceae</taxon>
        <taxon>Enterobacter</taxon>
    </lineage>
</organism>
<comment type="caution">
    <text evidence="1">The sequence shown here is derived from an EMBL/GenBank/DDBJ whole genome shotgun (WGS) entry which is preliminary data.</text>
</comment>
<dbReference type="Proteomes" id="UP001158416">
    <property type="component" value="Unassembled WGS sequence"/>
</dbReference>
<reference evidence="1" key="1">
    <citation type="submission" date="2022-09" db="EMBL/GenBank/DDBJ databases">
        <title>Intensive care unit water sources are persistently colonized with multi-drug resistant bacteria and are the site of extensive horizontal gene transfer of antibiotic resistance genes.</title>
        <authorList>
            <person name="Diorio-Toth L."/>
        </authorList>
    </citation>
    <scope>NUCLEOTIDE SEQUENCE</scope>
    <source>
        <strain evidence="1">GD03936</strain>
    </source>
</reference>
<proteinExistence type="predicted"/>
<dbReference type="AlphaFoldDB" id="A0AA42PPU0"/>
<sequence>MDKFKFDLNQFVELSISGEMGHIKSRAESINHCNQYLVHYKAADGRAQESWFDEDDIAAVEDDEHPGAPIYAVKADDVKVG</sequence>
<gene>
    <name evidence="1" type="ORF">N5C39_09470</name>
</gene>